<proteinExistence type="predicted"/>
<keyword evidence="5" id="KW-0804">Transcription</keyword>
<evidence type="ECO:0000256" key="1">
    <source>
        <dbReference type="ARBA" id="ARBA00004123"/>
    </source>
</evidence>
<evidence type="ECO:0000256" key="8">
    <source>
        <dbReference type="SAM" id="Phobius"/>
    </source>
</evidence>
<dbReference type="InterPro" id="IPR017884">
    <property type="entry name" value="SANT_dom"/>
</dbReference>
<dbReference type="GO" id="GO:0000978">
    <property type="term" value="F:RNA polymerase II cis-regulatory region sequence-specific DNA binding"/>
    <property type="evidence" value="ECO:0000318"/>
    <property type="project" value="GO_Central"/>
</dbReference>
<evidence type="ECO:0000256" key="6">
    <source>
        <dbReference type="ARBA" id="ARBA00023242"/>
    </source>
</evidence>
<keyword evidence="4" id="KW-0238">DNA-binding</keyword>
<keyword evidence="3" id="KW-0805">Transcription regulation</keyword>
<dbReference type="EMBL" id="CM001887">
    <property type="protein sequence ID" value="EOY33767.1"/>
    <property type="molecule type" value="Genomic_DNA"/>
</dbReference>
<evidence type="ECO:0000259" key="10">
    <source>
        <dbReference type="PROSITE" id="PS51293"/>
    </source>
</evidence>
<evidence type="ECO:0000313" key="12">
    <source>
        <dbReference type="EMBL" id="EOY33767.1"/>
    </source>
</evidence>
<keyword evidence="8" id="KW-1133">Transmembrane helix</keyword>
<feature type="compositionally biased region" description="Low complexity" evidence="7">
    <location>
        <begin position="367"/>
        <end position="396"/>
    </location>
</feature>
<evidence type="ECO:0000313" key="13">
    <source>
        <dbReference type="Proteomes" id="UP000026915"/>
    </source>
</evidence>
<dbReference type="Pfam" id="PF13921">
    <property type="entry name" value="Myb_DNA-bind_6"/>
    <property type="match status" value="1"/>
</dbReference>
<keyword evidence="6" id="KW-0539">Nucleus</keyword>
<dbReference type="PROSITE" id="PS51293">
    <property type="entry name" value="SANT"/>
    <property type="match status" value="1"/>
</dbReference>
<dbReference type="InParanoid" id="A0A061GX60"/>
<dbReference type="GO" id="GO:0005634">
    <property type="term" value="C:nucleus"/>
    <property type="evidence" value="ECO:0000318"/>
    <property type="project" value="GO_Central"/>
</dbReference>
<keyword evidence="8" id="KW-0472">Membrane</keyword>
<keyword evidence="8" id="KW-0812">Transmembrane</keyword>
<evidence type="ECO:0000256" key="2">
    <source>
        <dbReference type="ARBA" id="ARBA00022737"/>
    </source>
</evidence>
<keyword evidence="13" id="KW-1185">Reference proteome</keyword>
<dbReference type="SUPFAM" id="SSF46689">
    <property type="entry name" value="Homeodomain-like"/>
    <property type="match status" value="1"/>
</dbReference>
<protein>
    <submittedName>
        <fullName evidence="12">Myb domain protein 64, putative</fullName>
    </submittedName>
</protein>
<feature type="domain" description="Myb-like" evidence="9">
    <location>
        <begin position="278"/>
        <end position="328"/>
    </location>
</feature>
<dbReference type="SMART" id="SM00717">
    <property type="entry name" value="SANT"/>
    <property type="match status" value="2"/>
</dbReference>
<evidence type="ECO:0000259" key="9">
    <source>
        <dbReference type="PROSITE" id="PS50090"/>
    </source>
</evidence>
<dbReference type="eggNOG" id="KOG0048">
    <property type="taxonomic scope" value="Eukaryota"/>
</dbReference>
<dbReference type="FunFam" id="1.10.10.60:FF:000010">
    <property type="entry name" value="Transcriptional activator Myb isoform A"/>
    <property type="match status" value="1"/>
</dbReference>
<dbReference type="Proteomes" id="UP000026915">
    <property type="component" value="Chromosome 9"/>
</dbReference>
<feature type="domain" description="Myb-like" evidence="9">
    <location>
        <begin position="226"/>
        <end position="277"/>
    </location>
</feature>
<name>A0A061GX60_THECC</name>
<feature type="domain" description="HTH myb-type" evidence="11">
    <location>
        <begin position="282"/>
        <end position="332"/>
    </location>
</feature>
<dbReference type="InterPro" id="IPR017930">
    <property type="entry name" value="Myb_dom"/>
</dbReference>
<dbReference type="OMA" id="KCIPGRT"/>
<dbReference type="AlphaFoldDB" id="A0A061GX60"/>
<comment type="subcellular location">
    <subcellularLocation>
        <location evidence="1">Nucleus</location>
    </subcellularLocation>
</comment>
<evidence type="ECO:0000259" key="11">
    <source>
        <dbReference type="PROSITE" id="PS51294"/>
    </source>
</evidence>
<evidence type="ECO:0000256" key="4">
    <source>
        <dbReference type="ARBA" id="ARBA00023125"/>
    </source>
</evidence>
<dbReference type="CDD" id="cd00167">
    <property type="entry name" value="SANT"/>
    <property type="match status" value="2"/>
</dbReference>
<dbReference type="PROSITE" id="PS50090">
    <property type="entry name" value="MYB_LIKE"/>
    <property type="match status" value="2"/>
</dbReference>
<dbReference type="GO" id="GO:0006355">
    <property type="term" value="P:regulation of DNA-templated transcription"/>
    <property type="evidence" value="ECO:0000318"/>
    <property type="project" value="GO_Central"/>
</dbReference>
<feature type="region of interest" description="Disordered" evidence="7">
    <location>
        <begin position="362"/>
        <end position="411"/>
    </location>
</feature>
<keyword evidence="2" id="KW-0677">Repeat</keyword>
<accession>A0A061GX60</accession>
<organism evidence="12 13">
    <name type="scientific">Theobroma cacao</name>
    <name type="common">Cacao</name>
    <name type="synonym">Cocoa</name>
    <dbReference type="NCBI Taxonomy" id="3641"/>
    <lineage>
        <taxon>Eukaryota</taxon>
        <taxon>Viridiplantae</taxon>
        <taxon>Streptophyta</taxon>
        <taxon>Embryophyta</taxon>
        <taxon>Tracheophyta</taxon>
        <taxon>Spermatophyta</taxon>
        <taxon>Magnoliopsida</taxon>
        <taxon>eudicotyledons</taxon>
        <taxon>Gunneridae</taxon>
        <taxon>Pentapetalae</taxon>
        <taxon>rosids</taxon>
        <taxon>malvids</taxon>
        <taxon>Malvales</taxon>
        <taxon>Malvaceae</taxon>
        <taxon>Byttnerioideae</taxon>
        <taxon>Theobroma</taxon>
    </lineage>
</organism>
<evidence type="ECO:0000256" key="3">
    <source>
        <dbReference type="ARBA" id="ARBA00023015"/>
    </source>
</evidence>
<dbReference type="PROSITE" id="PS51294">
    <property type="entry name" value="HTH_MYB"/>
    <property type="match status" value="2"/>
</dbReference>
<feature type="compositionally biased region" description="Basic residues" evidence="7">
    <location>
        <begin position="326"/>
        <end position="337"/>
    </location>
</feature>
<dbReference type="PANTHER" id="PTHR45614:SF218">
    <property type="entry name" value="TRANSCRIPTION FACTOR MYB119-RELATED"/>
    <property type="match status" value="1"/>
</dbReference>
<dbReference type="InterPro" id="IPR001005">
    <property type="entry name" value="SANT/Myb"/>
</dbReference>
<dbReference type="PANTHER" id="PTHR45614">
    <property type="entry name" value="MYB PROTEIN-RELATED"/>
    <property type="match status" value="1"/>
</dbReference>
<dbReference type="InterPro" id="IPR050560">
    <property type="entry name" value="MYB_TF"/>
</dbReference>
<evidence type="ECO:0000256" key="7">
    <source>
        <dbReference type="SAM" id="MobiDB-lite"/>
    </source>
</evidence>
<feature type="region of interest" description="Disordered" evidence="7">
    <location>
        <begin position="322"/>
        <end position="350"/>
    </location>
</feature>
<dbReference type="GO" id="GO:0000981">
    <property type="term" value="F:DNA-binding transcription factor activity, RNA polymerase II-specific"/>
    <property type="evidence" value="ECO:0000318"/>
    <property type="project" value="GO_Central"/>
</dbReference>
<evidence type="ECO:0000256" key="5">
    <source>
        <dbReference type="ARBA" id="ARBA00023163"/>
    </source>
</evidence>
<feature type="transmembrane region" description="Helical" evidence="8">
    <location>
        <begin position="84"/>
        <end position="100"/>
    </location>
</feature>
<feature type="domain" description="SANT" evidence="10">
    <location>
        <begin position="281"/>
        <end position="332"/>
    </location>
</feature>
<dbReference type="Gramene" id="EOY33767">
    <property type="protein sequence ID" value="EOY33767"/>
    <property type="gene ID" value="TCM_041651"/>
</dbReference>
<dbReference type="Gene3D" id="1.10.10.60">
    <property type="entry name" value="Homeodomain-like"/>
    <property type="match status" value="2"/>
</dbReference>
<sequence length="570" mass="64350">MGTKIIYRVLIEEEDIHRILIEKKNYKMLCEKVNITKGVVEELQPQGILNRWIDHQLINSNFAMWLLPRLAKEERKNKRKKEKNSYLIFFPVLILLRYLFMEEGGGGFGYGNLLSRSSVYKPSPPLSAIDRFLWGHNHSKISKGTVGSTDGLLRGFSFSSDEIGGYVAGVSWQSNLDESFVDGLFIDGGSFALTGDKNPNMETKEVQVSMKSFPKGVGKRNKKVASAALIKGQWTDDEDRKLIRLVKQYGVRKWAQIAENLVGRAGKQCRERWHNHLRPDIKKDSWSEEEERVLVEAHAKVGNRWAEIAKFIPGRTENAIKNHWNATKRRQNSRKKNKQNDNQNGKPQPSILQDYIKSRNLNSNNRSATSITPSNSSTTSTTPSSSPFSEDLSSQSKYFLPDQPSESNDSQPLITQTYDEELLFMQNFFANNNNIQPCIDYSLTKGLTEVKSVLVDNVSKGPSTIDCSGFNCQVNGVQQCNPADPFGFSSSITDPNSLTSSLQEQEPRTTYLFSDLYLSRLLNGSATTSSFSADYGYTNMNTDLQAEQASSHGRKEMDLIEMVSSSQFFR</sequence>
<dbReference type="InterPro" id="IPR009057">
    <property type="entry name" value="Homeodomain-like_sf"/>
</dbReference>
<reference evidence="12 13" key="1">
    <citation type="journal article" date="2013" name="Genome Biol.">
        <title>The genome sequence of the most widely cultivated cacao type and its use to identify candidate genes regulating pod color.</title>
        <authorList>
            <person name="Motamayor J.C."/>
            <person name="Mockaitis K."/>
            <person name="Schmutz J."/>
            <person name="Haiminen N."/>
            <person name="Iii D.L."/>
            <person name="Cornejo O."/>
            <person name="Findley S.D."/>
            <person name="Zheng P."/>
            <person name="Utro F."/>
            <person name="Royaert S."/>
            <person name="Saski C."/>
            <person name="Jenkins J."/>
            <person name="Podicheti R."/>
            <person name="Zhao M."/>
            <person name="Scheffler B.E."/>
            <person name="Stack J.C."/>
            <person name="Feltus F.A."/>
            <person name="Mustiga G.M."/>
            <person name="Amores F."/>
            <person name="Phillips W."/>
            <person name="Marelli J.P."/>
            <person name="May G.D."/>
            <person name="Shapiro H."/>
            <person name="Ma J."/>
            <person name="Bustamante C.D."/>
            <person name="Schnell R.J."/>
            <person name="Main D."/>
            <person name="Gilbert D."/>
            <person name="Parida L."/>
            <person name="Kuhn D.N."/>
        </authorList>
    </citation>
    <scope>NUCLEOTIDE SEQUENCE [LARGE SCALE GENOMIC DNA]</scope>
    <source>
        <strain evidence="13">cv. Matina 1-6</strain>
    </source>
</reference>
<gene>
    <name evidence="12" type="ORF">TCM_041651</name>
</gene>
<feature type="domain" description="HTH myb-type" evidence="11">
    <location>
        <begin position="226"/>
        <end position="281"/>
    </location>
</feature>
<dbReference type="HOGENOM" id="CLU_034700_1_0_1"/>